<dbReference type="WBParaSite" id="ACRNAN_scaffold11392.g18219.t1">
    <property type="protein sequence ID" value="ACRNAN_scaffold11392.g18219.t1"/>
    <property type="gene ID" value="ACRNAN_scaffold11392.g18219"/>
</dbReference>
<dbReference type="Proteomes" id="UP000887540">
    <property type="component" value="Unplaced"/>
</dbReference>
<name>A0A914CKS8_9BILA</name>
<feature type="signal peptide" evidence="2">
    <location>
        <begin position="1"/>
        <end position="19"/>
    </location>
</feature>
<evidence type="ECO:0000256" key="2">
    <source>
        <dbReference type="SAM" id="SignalP"/>
    </source>
</evidence>
<evidence type="ECO:0000313" key="4">
    <source>
        <dbReference type="WBParaSite" id="ACRNAN_scaffold11392.g18219.t1"/>
    </source>
</evidence>
<proteinExistence type="predicted"/>
<evidence type="ECO:0000313" key="3">
    <source>
        <dbReference type="Proteomes" id="UP000887540"/>
    </source>
</evidence>
<feature type="region of interest" description="Disordered" evidence="1">
    <location>
        <begin position="24"/>
        <end position="83"/>
    </location>
</feature>
<accession>A0A914CKS8</accession>
<evidence type="ECO:0000256" key="1">
    <source>
        <dbReference type="SAM" id="MobiDB-lite"/>
    </source>
</evidence>
<reference evidence="4" key="1">
    <citation type="submission" date="2022-11" db="UniProtKB">
        <authorList>
            <consortium name="WormBaseParasite"/>
        </authorList>
    </citation>
    <scope>IDENTIFICATION</scope>
</reference>
<keyword evidence="3" id="KW-1185">Reference proteome</keyword>
<protein>
    <submittedName>
        <fullName evidence="4">Uncharacterized protein</fullName>
    </submittedName>
</protein>
<feature type="chain" id="PRO_5037632933" evidence="2">
    <location>
        <begin position="20"/>
        <end position="255"/>
    </location>
</feature>
<keyword evidence="2" id="KW-0732">Signal</keyword>
<dbReference type="AlphaFoldDB" id="A0A914CKS8"/>
<sequence>MVFVSVIFSIFLLINQLNAQVTTTTTTTASPNGASSMTTGMGGMNMNAATSNMSGVTASTGTQTTVRGQTTTQSSGSSGTVSRTLDSCSQNCVGQNVKNPQLYSKFFQLLSQSEYSTVCNEITNLQTCVTNCAPNCLIATLPMYTQSCSVGYQNFTNLYDCMNAMASTYNTLYTQCQQQCNSNSINSRARRQTGNVANANSNVFCITQCGMNQELPLIQNKCTPFVVNLSRFLSQTYQNLASGSPQCLNTNIASN</sequence>
<organism evidence="3 4">
    <name type="scientific">Acrobeloides nanus</name>
    <dbReference type="NCBI Taxonomy" id="290746"/>
    <lineage>
        <taxon>Eukaryota</taxon>
        <taxon>Metazoa</taxon>
        <taxon>Ecdysozoa</taxon>
        <taxon>Nematoda</taxon>
        <taxon>Chromadorea</taxon>
        <taxon>Rhabditida</taxon>
        <taxon>Tylenchina</taxon>
        <taxon>Cephalobomorpha</taxon>
        <taxon>Cephaloboidea</taxon>
        <taxon>Cephalobidae</taxon>
        <taxon>Acrobeloides</taxon>
    </lineage>
</organism>